<dbReference type="Gene3D" id="3.10.450.50">
    <property type="match status" value="1"/>
</dbReference>
<dbReference type="Pfam" id="PF14534">
    <property type="entry name" value="DUF4440"/>
    <property type="match status" value="1"/>
</dbReference>
<reference evidence="2" key="1">
    <citation type="submission" date="2023-06" db="EMBL/GenBank/DDBJ databases">
        <title>Genomic of Agaribacillus aureum.</title>
        <authorList>
            <person name="Wang G."/>
        </authorList>
    </citation>
    <scope>NUCLEOTIDE SEQUENCE</scope>
    <source>
        <strain evidence="2">BMA12</strain>
    </source>
</reference>
<proteinExistence type="predicted"/>
<dbReference type="InterPro" id="IPR032710">
    <property type="entry name" value="NTF2-like_dom_sf"/>
</dbReference>
<evidence type="ECO:0000259" key="1">
    <source>
        <dbReference type="Pfam" id="PF14534"/>
    </source>
</evidence>
<dbReference type="EMBL" id="JAUJEB010000001">
    <property type="protein sequence ID" value="MDN5211069.1"/>
    <property type="molecule type" value="Genomic_DNA"/>
</dbReference>
<protein>
    <submittedName>
        <fullName evidence="2">Nuclear transport factor 2 family protein</fullName>
    </submittedName>
</protein>
<gene>
    <name evidence="2" type="ORF">QQ020_03380</name>
</gene>
<evidence type="ECO:0000313" key="3">
    <source>
        <dbReference type="Proteomes" id="UP001172083"/>
    </source>
</evidence>
<sequence length="153" mass="17258">MNKLAISIAVIVSLSGSLGDAALFGQSRLDLLKEAFSSFNQAFVAADVGKLTLLVTDNYTHTNQNHPPIDKTTWFDYIRKRRRKIEDKILKIDTYDLSEVDYQLNENTAVITGVVQSTGTDAGMPFTVRVRFTQTWVLIDNQWKRAAFQDAKL</sequence>
<dbReference type="InterPro" id="IPR027843">
    <property type="entry name" value="DUF4440"/>
</dbReference>
<accession>A0ABT8L006</accession>
<evidence type="ECO:0000313" key="2">
    <source>
        <dbReference type="EMBL" id="MDN5211069.1"/>
    </source>
</evidence>
<comment type="caution">
    <text evidence="2">The sequence shown here is derived from an EMBL/GenBank/DDBJ whole genome shotgun (WGS) entry which is preliminary data.</text>
</comment>
<dbReference type="RefSeq" id="WP_346756405.1">
    <property type="nucleotide sequence ID" value="NZ_JAUJEB010000001.1"/>
</dbReference>
<name>A0ABT8L006_9BACT</name>
<keyword evidence="3" id="KW-1185">Reference proteome</keyword>
<dbReference type="SUPFAM" id="SSF54427">
    <property type="entry name" value="NTF2-like"/>
    <property type="match status" value="1"/>
</dbReference>
<organism evidence="2 3">
    <name type="scientific">Agaribacillus aureus</name>
    <dbReference type="NCBI Taxonomy" id="3051825"/>
    <lineage>
        <taxon>Bacteria</taxon>
        <taxon>Pseudomonadati</taxon>
        <taxon>Bacteroidota</taxon>
        <taxon>Cytophagia</taxon>
        <taxon>Cytophagales</taxon>
        <taxon>Splendidivirgaceae</taxon>
        <taxon>Agaribacillus</taxon>
    </lineage>
</organism>
<feature type="domain" description="DUF4440" evidence="1">
    <location>
        <begin position="33"/>
        <end position="144"/>
    </location>
</feature>
<dbReference type="Proteomes" id="UP001172083">
    <property type="component" value="Unassembled WGS sequence"/>
</dbReference>